<reference evidence="1" key="1">
    <citation type="submission" date="2023-05" db="EMBL/GenBank/DDBJ databases">
        <authorList>
            <person name="Huff M."/>
        </authorList>
    </citation>
    <scope>NUCLEOTIDE SEQUENCE</scope>
</reference>
<dbReference type="PANTHER" id="PTHR35495">
    <property type="entry name" value="OS06G0679600 PROTEIN"/>
    <property type="match status" value="1"/>
</dbReference>
<dbReference type="AlphaFoldDB" id="A0AAD1ZNW3"/>
<evidence type="ECO:0000313" key="2">
    <source>
        <dbReference type="Proteomes" id="UP000834106"/>
    </source>
</evidence>
<dbReference type="Proteomes" id="UP000834106">
    <property type="component" value="Chromosome 12"/>
</dbReference>
<keyword evidence="2" id="KW-1185">Reference proteome</keyword>
<dbReference type="EMBL" id="OU503047">
    <property type="protein sequence ID" value="CAI9772744.1"/>
    <property type="molecule type" value="Genomic_DNA"/>
</dbReference>
<accession>A0AAD1ZNW3</accession>
<proteinExistence type="predicted"/>
<organism evidence="1 2">
    <name type="scientific">Fraxinus pennsylvanica</name>
    <dbReference type="NCBI Taxonomy" id="56036"/>
    <lineage>
        <taxon>Eukaryota</taxon>
        <taxon>Viridiplantae</taxon>
        <taxon>Streptophyta</taxon>
        <taxon>Embryophyta</taxon>
        <taxon>Tracheophyta</taxon>
        <taxon>Spermatophyta</taxon>
        <taxon>Magnoliopsida</taxon>
        <taxon>eudicotyledons</taxon>
        <taxon>Gunneridae</taxon>
        <taxon>Pentapetalae</taxon>
        <taxon>asterids</taxon>
        <taxon>lamiids</taxon>
        <taxon>Lamiales</taxon>
        <taxon>Oleaceae</taxon>
        <taxon>Oleeae</taxon>
        <taxon>Fraxinus</taxon>
    </lineage>
</organism>
<name>A0AAD1ZNW3_9LAMI</name>
<evidence type="ECO:0000313" key="1">
    <source>
        <dbReference type="EMBL" id="CAI9772744.1"/>
    </source>
</evidence>
<sequence length="138" mass="14967">MERRLRRYSSPNNTAAYLRYLKPGALAQLRDSRISASRTHRVTKSLFQAQICASTLRSSAAASPGSPTQTNWPPSSPKFLSGRICGPCCPQRKKLMAARAVFISSPNFSGTVPDSPGQRMDLFGGSENSANNNILVAH</sequence>
<dbReference type="PANTHER" id="PTHR35495:SF1">
    <property type="entry name" value="OS06G0679600 PROTEIN"/>
    <property type="match status" value="1"/>
</dbReference>
<gene>
    <name evidence="1" type="ORF">FPE_LOCUS20174</name>
</gene>
<protein>
    <submittedName>
        <fullName evidence="1">Uncharacterized protein</fullName>
    </submittedName>
</protein>